<evidence type="ECO:0000313" key="2">
    <source>
        <dbReference type="EMBL" id="UTZ29665.1"/>
    </source>
</evidence>
<dbReference type="RefSeq" id="WP_255942762.1">
    <property type="nucleotide sequence ID" value="NZ_CP050468.1"/>
</dbReference>
<dbReference type="AlphaFoldDB" id="A0AAE9SRU1"/>
<accession>A0AAE9SRU1</accession>
<reference evidence="2" key="1">
    <citation type="submission" date="2020-03" db="EMBL/GenBank/DDBJ databases">
        <title>Five strains of Vibrio campbellii isolated from Mariana Trench.</title>
        <authorList>
            <person name="Liang J."/>
            <person name="Zhang X.-H."/>
        </authorList>
    </citation>
    <scope>NUCLEOTIDE SEQUENCE</scope>
    <source>
        <strain evidence="2">LJC014</strain>
    </source>
</reference>
<dbReference type="Proteomes" id="UP001058687">
    <property type="component" value="Chromosome 2"/>
</dbReference>
<name>A0AAE9SRU1_9VIBR</name>
<protein>
    <submittedName>
        <fullName evidence="2">Uncharacterized protein</fullName>
    </submittedName>
</protein>
<organism evidence="2 3">
    <name type="scientific">Vibrio campbellii</name>
    <dbReference type="NCBI Taxonomy" id="680"/>
    <lineage>
        <taxon>Bacteria</taxon>
        <taxon>Pseudomonadati</taxon>
        <taxon>Pseudomonadota</taxon>
        <taxon>Gammaproteobacteria</taxon>
        <taxon>Vibrionales</taxon>
        <taxon>Vibrionaceae</taxon>
        <taxon>Vibrio</taxon>
    </lineage>
</organism>
<keyword evidence="1" id="KW-0732">Signal</keyword>
<evidence type="ECO:0000256" key="1">
    <source>
        <dbReference type="SAM" id="SignalP"/>
    </source>
</evidence>
<evidence type="ECO:0000313" key="3">
    <source>
        <dbReference type="Proteomes" id="UP001058687"/>
    </source>
</evidence>
<feature type="signal peptide" evidence="1">
    <location>
        <begin position="1"/>
        <end position="20"/>
    </location>
</feature>
<feature type="chain" id="PRO_5041904606" evidence="1">
    <location>
        <begin position="21"/>
        <end position="125"/>
    </location>
</feature>
<dbReference type="EMBL" id="CP050468">
    <property type="protein sequence ID" value="UTZ29665.1"/>
    <property type="molecule type" value="Genomic_DNA"/>
</dbReference>
<gene>
    <name evidence="2" type="ORF">HB761_24135</name>
</gene>
<sequence length="125" mass="13833">MKKILSLLSIICTISFPSLAAKPTCSPNYNGYCSYTGTVDRIYINSGNLILIYFDEPINLSEPSKAGLSITETSAAAYKVNDNPEFAKLFYSTALAAQASKRKVSIQMRSTLNGYLKFDRIWLAE</sequence>
<proteinExistence type="predicted"/>